<evidence type="ECO:0000256" key="1">
    <source>
        <dbReference type="SAM" id="Coils"/>
    </source>
</evidence>
<dbReference type="AlphaFoldDB" id="A0A2I1INF8"/>
<dbReference type="GeneID" id="35867617"/>
<dbReference type="RefSeq" id="WP_024331125.1">
    <property type="nucleotide sequence ID" value="NZ_JASOXK010000002.1"/>
</dbReference>
<comment type="caution">
    <text evidence="2">The sequence shown here is derived from an EMBL/GenBank/DDBJ whole genome shotgun (WGS) entry which is preliminary data.</text>
</comment>
<protein>
    <submittedName>
        <fullName evidence="2">Uncharacterized protein</fullName>
    </submittedName>
</protein>
<dbReference type="STRING" id="33007.HMPREF3198_01596"/>
<accession>A0A2I1INF8</accession>
<keyword evidence="3" id="KW-1185">Reference proteome</keyword>
<gene>
    <name evidence="2" type="ORF">CYJ19_03145</name>
</gene>
<evidence type="ECO:0000313" key="3">
    <source>
        <dbReference type="Proteomes" id="UP000235122"/>
    </source>
</evidence>
<dbReference type="Proteomes" id="UP000235122">
    <property type="component" value="Unassembled WGS sequence"/>
</dbReference>
<keyword evidence="1" id="KW-0175">Coiled coil</keyword>
<name>A0A2I1INF8_9ACTO</name>
<proteinExistence type="predicted"/>
<organism evidence="2 3">
    <name type="scientific">Winkia neuii</name>
    <dbReference type="NCBI Taxonomy" id="33007"/>
    <lineage>
        <taxon>Bacteria</taxon>
        <taxon>Bacillati</taxon>
        <taxon>Actinomycetota</taxon>
        <taxon>Actinomycetes</taxon>
        <taxon>Actinomycetales</taxon>
        <taxon>Actinomycetaceae</taxon>
        <taxon>Winkia</taxon>
    </lineage>
</organism>
<feature type="coiled-coil region" evidence="1">
    <location>
        <begin position="182"/>
        <end position="209"/>
    </location>
</feature>
<dbReference type="EMBL" id="PKKO01000002">
    <property type="protein sequence ID" value="PKY72655.1"/>
    <property type="molecule type" value="Genomic_DNA"/>
</dbReference>
<sequence>MGGLVDSAANTLVLVEEFPAPQLAELDLPAGSRIAVLGEREEKTFDGVSQILLCCQEPSLAFPLAELAKDGAHAAFLAVSPPAEFDNVWVLSWMRMLRSLGASAYEGAAGMWLFQIGGQAAPSVISRWVADALAAPGRALQTGTGQEVEEKYLGLLKYVRNHRQEASPSPVAKIPEGQGQDREQLLKKLKDVQNQKDRLAARYKSLAESKLGSLTLKWWARGGNK</sequence>
<reference evidence="2 3" key="1">
    <citation type="submission" date="2017-12" db="EMBL/GenBank/DDBJ databases">
        <title>Phylogenetic diversity of female urinary microbiome.</title>
        <authorList>
            <person name="Thomas-White K."/>
            <person name="Wolfe A.J."/>
        </authorList>
    </citation>
    <scope>NUCLEOTIDE SEQUENCE [LARGE SCALE GENOMIC DNA]</scope>
    <source>
        <strain evidence="2 3">UMB0402</strain>
    </source>
</reference>
<evidence type="ECO:0000313" key="2">
    <source>
        <dbReference type="EMBL" id="PKY72655.1"/>
    </source>
</evidence>